<accession>A0A9D1X4D6</accession>
<evidence type="ECO:0000256" key="1">
    <source>
        <dbReference type="SAM" id="Coils"/>
    </source>
</evidence>
<feature type="coiled-coil region" evidence="1">
    <location>
        <begin position="360"/>
        <end position="394"/>
    </location>
</feature>
<dbReference type="InterPro" id="IPR036514">
    <property type="entry name" value="SGNH_hydro_sf"/>
</dbReference>
<evidence type="ECO:0000313" key="2">
    <source>
        <dbReference type="EMBL" id="HIX72633.1"/>
    </source>
</evidence>
<dbReference type="CDD" id="cd00229">
    <property type="entry name" value="SGNH_hydrolase"/>
    <property type="match status" value="1"/>
</dbReference>
<reference evidence="2" key="2">
    <citation type="submission" date="2021-04" db="EMBL/GenBank/DDBJ databases">
        <authorList>
            <person name="Gilroy R."/>
        </authorList>
    </citation>
    <scope>NUCLEOTIDE SEQUENCE</scope>
    <source>
        <strain evidence="2">ChiSxjej3B15-1167</strain>
    </source>
</reference>
<comment type="caution">
    <text evidence="2">The sequence shown here is derived from an EMBL/GenBank/DDBJ whole genome shotgun (WGS) entry which is preliminary data.</text>
</comment>
<dbReference type="SUPFAM" id="SSF52266">
    <property type="entry name" value="SGNH hydrolase"/>
    <property type="match status" value="1"/>
</dbReference>
<keyword evidence="1" id="KW-0175">Coiled coil</keyword>
<dbReference type="Gene3D" id="3.40.50.1110">
    <property type="entry name" value="SGNH hydrolase"/>
    <property type="match status" value="1"/>
</dbReference>
<reference evidence="2" key="1">
    <citation type="journal article" date="2021" name="PeerJ">
        <title>Extensive microbial diversity within the chicken gut microbiome revealed by metagenomics and culture.</title>
        <authorList>
            <person name="Gilroy R."/>
            <person name="Ravi A."/>
            <person name="Getino M."/>
            <person name="Pursley I."/>
            <person name="Horton D.L."/>
            <person name="Alikhan N.F."/>
            <person name="Baker D."/>
            <person name="Gharbi K."/>
            <person name="Hall N."/>
            <person name="Watson M."/>
            <person name="Adriaenssens E.M."/>
            <person name="Foster-Nyarko E."/>
            <person name="Jarju S."/>
            <person name="Secka A."/>
            <person name="Antonio M."/>
            <person name="Oren A."/>
            <person name="Chaudhuri R.R."/>
            <person name="La Ragione R."/>
            <person name="Hildebrand F."/>
            <person name="Pallen M.J."/>
        </authorList>
    </citation>
    <scope>NUCLEOTIDE SEQUENCE</scope>
    <source>
        <strain evidence="2">ChiSxjej3B15-1167</strain>
    </source>
</reference>
<dbReference type="Proteomes" id="UP000886805">
    <property type="component" value="Unassembled WGS sequence"/>
</dbReference>
<protein>
    <submittedName>
        <fullName evidence="2">Uncharacterized protein</fullName>
    </submittedName>
</protein>
<organism evidence="2 3">
    <name type="scientific">Candidatus Anaerobutyricum stercoripullorum</name>
    <dbReference type="NCBI Taxonomy" id="2838456"/>
    <lineage>
        <taxon>Bacteria</taxon>
        <taxon>Bacillati</taxon>
        <taxon>Bacillota</taxon>
        <taxon>Clostridia</taxon>
        <taxon>Lachnospirales</taxon>
        <taxon>Lachnospiraceae</taxon>
        <taxon>Anaerobutyricum</taxon>
    </lineage>
</organism>
<sequence length="971" mass="108038">MSEYIGRRIVPVHGGVWDGSKTYEELTIVLYEASGDSYISRRPVPAGTVIGDKNYWMLYSLYSQQIADAVKEMQETDAAVRAELSAAESRMENRVTEAETLTNQNKSELNSRMDGIDKRLDANVSASTDADADYAAEVVDARVGMDETTYQNLGSHLRALGAGTAIQALDADKIRIPDLSMGKFYELAMKKTSKSFEYSYEEGTDSMRIACVEDYPGDFIIYAPVVNARDYAALRKLGANLLIKYSTKNVSNDRGAFKFGLWLAKMNDAETAGTGAIFRSTYTHAFQTGSEDNTDTASIGGTLLEYDPGQGCFVYEGKPVNLQFLLYANNAKAGDEVTISGYGNLFYGIGKNGAVNALAGNMLRAEAESLRKAEEALQKQADEQGEQIEALKDSDYQNYQGIDFAPDSVFAPDDSIYEIVEDEYGDPSYRLTHVNNNPMYQMNLTNILPESCREVIVELTARRLSEGSQLRVQMYDRNNGMSHSNTAIYFDLTDHYRRYQFRISRVNAGNSTLGIGPRNTAGTSVQFKNVRILIPDERSKELPQPLKYFQGYLGTVDFSQMEEVALKDPILCGIDDYAAVDGLYLDTIELYCTKQRTVTFYVGCIDQYGLFQELSRFTAGVRRGRNLVKFDDQKISVPAGYGIFAAWTAEMAVYADPPEYGFHNLISTKADYYENEQGYSGYPLRQTGYMVPMRYTLTEKTLPVKLDEVSAAIDGIREETAYFDERISGLEEGSGLGGSNVLIAPDGEKYYLTVKSDGSLETVRSVPQKALVLGNSLTLGFGTFGMAASDSRHDYYYYVKEFLLEHNSSLEMSRYGASNWEGMTTSEERRKCVQGFLDSYTDGTEDLVIIQLSDNVNTDEKRATYAEDVKTMLQMFRAGCPKARILWVASWYGWSLNYGPIETACRELGVDLVDIRDLSEDAANKNAVGNTYTKDDGTVVEITSSGVASHPGDTGMKLIANRIIERLKSYM</sequence>
<dbReference type="EMBL" id="DXEQ01000187">
    <property type="protein sequence ID" value="HIX72633.1"/>
    <property type="molecule type" value="Genomic_DNA"/>
</dbReference>
<gene>
    <name evidence="2" type="ORF">H9849_06385</name>
</gene>
<evidence type="ECO:0000313" key="3">
    <source>
        <dbReference type="Proteomes" id="UP000886805"/>
    </source>
</evidence>
<dbReference type="AlphaFoldDB" id="A0A9D1X4D6"/>
<proteinExistence type="predicted"/>
<name>A0A9D1X4D6_9FIRM</name>